<feature type="transmembrane region" description="Helical" evidence="6">
    <location>
        <begin position="89"/>
        <end position="112"/>
    </location>
</feature>
<feature type="transmembrane region" description="Helical" evidence="6">
    <location>
        <begin position="124"/>
        <end position="144"/>
    </location>
</feature>
<dbReference type="Pfam" id="PF01943">
    <property type="entry name" value="Polysacc_synt"/>
    <property type="match status" value="1"/>
</dbReference>
<evidence type="ECO:0000256" key="2">
    <source>
        <dbReference type="ARBA" id="ARBA00022475"/>
    </source>
</evidence>
<dbReference type="PANTHER" id="PTHR30250">
    <property type="entry name" value="PST FAMILY PREDICTED COLANIC ACID TRANSPORTER"/>
    <property type="match status" value="1"/>
</dbReference>
<feature type="transmembrane region" description="Helical" evidence="6">
    <location>
        <begin position="186"/>
        <end position="203"/>
    </location>
</feature>
<organism evidence="7 8">
    <name type="scientific">Nostocoides japonicum T1-X7</name>
    <dbReference type="NCBI Taxonomy" id="1194083"/>
    <lineage>
        <taxon>Bacteria</taxon>
        <taxon>Bacillati</taxon>
        <taxon>Actinomycetota</taxon>
        <taxon>Actinomycetes</taxon>
        <taxon>Micrococcales</taxon>
        <taxon>Intrasporangiaceae</taxon>
        <taxon>Nostocoides</taxon>
    </lineage>
</organism>
<proteinExistence type="predicted"/>
<feature type="transmembrane region" description="Helical" evidence="6">
    <location>
        <begin position="458"/>
        <end position="479"/>
    </location>
</feature>
<feature type="transmembrane region" description="Helical" evidence="6">
    <location>
        <begin position="12"/>
        <end position="32"/>
    </location>
</feature>
<dbReference type="EMBL" id="CAJB01000342">
    <property type="protein sequence ID" value="CCH79223.1"/>
    <property type="molecule type" value="Genomic_DNA"/>
</dbReference>
<comment type="caution">
    <text evidence="7">The sequence shown here is derived from an EMBL/GenBank/DDBJ whole genome shotgun (WGS) entry which is preliminary data.</text>
</comment>
<feature type="transmembrane region" description="Helical" evidence="6">
    <location>
        <begin position="44"/>
        <end position="69"/>
    </location>
</feature>
<feature type="transmembrane region" description="Helical" evidence="6">
    <location>
        <begin position="345"/>
        <end position="362"/>
    </location>
</feature>
<feature type="transmembrane region" description="Helical" evidence="6">
    <location>
        <begin position="312"/>
        <end position="333"/>
    </location>
</feature>
<keyword evidence="2" id="KW-1003">Cell membrane</keyword>
<dbReference type="Proteomes" id="UP000035721">
    <property type="component" value="Unassembled WGS sequence"/>
</dbReference>
<evidence type="ECO:0000256" key="5">
    <source>
        <dbReference type="ARBA" id="ARBA00023136"/>
    </source>
</evidence>
<dbReference type="GO" id="GO:0005886">
    <property type="term" value="C:plasma membrane"/>
    <property type="evidence" value="ECO:0007669"/>
    <property type="project" value="UniProtKB-SubCell"/>
</dbReference>
<dbReference type="STRING" id="1194083.BN12_4060033"/>
<evidence type="ECO:0000256" key="6">
    <source>
        <dbReference type="SAM" id="Phobius"/>
    </source>
</evidence>
<accession>A0A077LZA0</accession>
<evidence type="ECO:0000256" key="1">
    <source>
        <dbReference type="ARBA" id="ARBA00004651"/>
    </source>
</evidence>
<keyword evidence="3 6" id="KW-0812">Transmembrane</keyword>
<keyword evidence="4 6" id="KW-1133">Transmembrane helix</keyword>
<evidence type="ECO:0000256" key="4">
    <source>
        <dbReference type="ARBA" id="ARBA00022989"/>
    </source>
</evidence>
<gene>
    <name evidence="7" type="ORF">BN12_4060033</name>
</gene>
<dbReference type="PANTHER" id="PTHR30250:SF11">
    <property type="entry name" value="O-ANTIGEN TRANSPORTER-RELATED"/>
    <property type="match status" value="1"/>
</dbReference>
<feature type="transmembrane region" description="Helical" evidence="6">
    <location>
        <begin position="165"/>
        <end position="180"/>
    </location>
</feature>
<feature type="transmembrane region" description="Helical" evidence="6">
    <location>
        <begin position="374"/>
        <end position="394"/>
    </location>
</feature>
<feature type="transmembrane region" description="Helical" evidence="6">
    <location>
        <begin position="400"/>
        <end position="421"/>
    </location>
</feature>
<keyword evidence="5 6" id="KW-0472">Membrane</keyword>
<dbReference type="InterPro" id="IPR002797">
    <property type="entry name" value="Polysacc_synth"/>
</dbReference>
<protein>
    <submittedName>
        <fullName evidence="7">Uncharacterized protein</fullName>
    </submittedName>
</protein>
<sequence length="495" mass="52551">MEPMRRVARGSAINLLGAGTSAVANFGLTLLIARNLDRPTAGVFFSVTSLFLLATSLGQLGTDTGLVYFMSRCRASGNVTLIQRYLHIAVRPVAVVAVAMGFASFVFAPWVAQHTNPRHIDLGTAYLQVLAIVVPVVAVEQVLLSATRGLGTMRANALVEQVGRSLLQVALVGAILALGWPGSLALAWSIPYVPAAVLAWLWWRRLYAPFRSESQQSQEGARGVAKSFWAFSVPRALTSIIQVAMQRLDIVLVGALAGAGYAAIYAAVTRFIVAGQLGGNAISQAAQPRLAEALSKGDGSVTSHIYQTSTAWLILVAWPIYLMFLVFAEPLTLLFGHPYGSGSKVLVLLSIAMLVATGTGMVDQLLAMAGHTSWNLANAAGSLVVMLSLDIWLIPRHNVMGAAIGWGAAIMVRNVSALILVGVSLHLHPVGRATTWAAATAVFSFLAIPAVVQGILGLTWHAILFGGATGSILYLLILWRLRHVLQLEGLSLRNG</sequence>
<evidence type="ECO:0000256" key="3">
    <source>
        <dbReference type="ARBA" id="ARBA00022692"/>
    </source>
</evidence>
<dbReference type="AlphaFoldDB" id="A0A077LZA0"/>
<evidence type="ECO:0000313" key="8">
    <source>
        <dbReference type="Proteomes" id="UP000035721"/>
    </source>
</evidence>
<dbReference type="InterPro" id="IPR050833">
    <property type="entry name" value="Poly_Biosynth_Transport"/>
</dbReference>
<evidence type="ECO:0000313" key="7">
    <source>
        <dbReference type="EMBL" id="CCH79223.1"/>
    </source>
</evidence>
<name>A0A077LZA0_9MICO</name>
<reference evidence="7 8" key="1">
    <citation type="journal article" date="2013" name="ISME J.">
        <title>A metabolic model for members of the genus Tetrasphaera involved in enhanced biological phosphorus removal.</title>
        <authorList>
            <person name="Kristiansen R."/>
            <person name="Nguyen H.T.T."/>
            <person name="Saunders A.M."/>
            <person name="Nielsen J.L."/>
            <person name="Wimmer R."/>
            <person name="Le V.Q."/>
            <person name="McIlroy S.J."/>
            <person name="Petrovski S."/>
            <person name="Seviour R.J."/>
            <person name="Calteau A."/>
            <person name="Nielsen K.L."/>
            <person name="Nielsen P.H."/>
        </authorList>
    </citation>
    <scope>NUCLEOTIDE SEQUENCE [LARGE SCALE GENOMIC DNA]</scope>
    <source>
        <strain evidence="7 8">T1-X7</strain>
    </source>
</reference>
<dbReference type="OrthoDB" id="3294889at2"/>
<comment type="subcellular location">
    <subcellularLocation>
        <location evidence="1">Cell membrane</location>
        <topology evidence="1">Multi-pass membrane protein</topology>
    </subcellularLocation>
</comment>
<feature type="transmembrane region" description="Helical" evidence="6">
    <location>
        <begin position="433"/>
        <end position="452"/>
    </location>
</feature>
<keyword evidence="8" id="KW-1185">Reference proteome</keyword>
<feature type="transmembrane region" description="Helical" evidence="6">
    <location>
        <begin position="250"/>
        <end position="273"/>
    </location>
</feature>